<dbReference type="GO" id="GO:0046872">
    <property type="term" value="F:metal ion binding"/>
    <property type="evidence" value="ECO:0007669"/>
    <property type="project" value="UniProtKB-KW"/>
</dbReference>
<dbReference type="Proteomes" id="UP001166286">
    <property type="component" value="Unassembled WGS sequence"/>
</dbReference>
<feature type="binding site" evidence="8">
    <location>
        <position position="218"/>
    </location>
    <ligand>
        <name>Fe cation</name>
        <dbReference type="ChEBI" id="CHEBI:24875"/>
        <label>2</label>
    </ligand>
</feature>
<dbReference type="InterPro" id="IPR011566">
    <property type="entry name" value="Ubq_synth_Coq7"/>
</dbReference>
<keyword evidence="8" id="KW-0496">Mitochondrion</keyword>
<organism evidence="10 11">
    <name type="scientific">Cladonia borealis</name>
    <dbReference type="NCBI Taxonomy" id="184061"/>
    <lineage>
        <taxon>Eukaryota</taxon>
        <taxon>Fungi</taxon>
        <taxon>Dikarya</taxon>
        <taxon>Ascomycota</taxon>
        <taxon>Pezizomycotina</taxon>
        <taxon>Lecanoromycetes</taxon>
        <taxon>OSLEUM clade</taxon>
        <taxon>Lecanoromycetidae</taxon>
        <taxon>Lecanorales</taxon>
        <taxon>Lecanorineae</taxon>
        <taxon>Cladoniaceae</taxon>
        <taxon>Cladonia</taxon>
    </lineage>
</organism>
<dbReference type="EMBL" id="JAFEKC020000001">
    <property type="protein sequence ID" value="KAK0517455.1"/>
    <property type="molecule type" value="Genomic_DNA"/>
</dbReference>
<sequence>MNSAKALRSLYKSSPYSQTPLCDFLLPSFTQVTSRRDYASITTSSESPKTEPAPEALKSETTAKRRRPLTKEQQQFLDSALRVNQAGELAAVLIYRHQTPPITRSHPHLRPLMHHMYSQEAGHFSTFNALLAKHRIRPTAMYPVWTAAASTLGWVTGLMGREAAMACTEAVETEIGGHYNGQVRVLLSWLKEMEEKGEEVGEELRELVDTLKRIRDEELEHLDEAVGEGAKEARPYELLNRAIRSGCKGAIWISERV</sequence>
<feature type="binding site" evidence="8">
    <location>
        <position position="120"/>
    </location>
    <ligand>
        <name>Fe cation</name>
        <dbReference type="ChEBI" id="CHEBI:24875"/>
        <label>1</label>
    </ligand>
</feature>
<dbReference type="GO" id="GO:0016709">
    <property type="term" value="F:oxidoreductase activity, acting on paired donors, with incorporation or reduction of molecular oxygen, NAD(P)H as one donor, and incorporation of one atom of oxygen"/>
    <property type="evidence" value="ECO:0007669"/>
    <property type="project" value="UniProtKB-UniRule"/>
</dbReference>
<feature type="region of interest" description="Disordered" evidence="9">
    <location>
        <begin position="37"/>
        <end position="71"/>
    </location>
</feature>
<dbReference type="GO" id="GO:0006744">
    <property type="term" value="P:ubiquinone biosynthetic process"/>
    <property type="evidence" value="ECO:0007669"/>
    <property type="project" value="UniProtKB-UniRule"/>
</dbReference>
<evidence type="ECO:0000256" key="9">
    <source>
        <dbReference type="SAM" id="MobiDB-lite"/>
    </source>
</evidence>
<evidence type="ECO:0000256" key="1">
    <source>
        <dbReference type="ARBA" id="ARBA00004749"/>
    </source>
</evidence>
<comment type="function">
    <text evidence="8">Catalyzes the hydroxylation of 2-polyprenyl-3-methyl-6-methoxy-1,4-benzoquinol (DMQH2) during ubiquinone biosynthesis. Has also a structural role in the COQ enzyme complex, stabilizing other COQ polypeptides.</text>
</comment>
<evidence type="ECO:0000256" key="2">
    <source>
        <dbReference type="ARBA" id="ARBA00022688"/>
    </source>
</evidence>
<comment type="caution">
    <text evidence="10">The sequence shown here is derived from an EMBL/GenBank/DDBJ whole genome shotgun (WGS) entry which is preliminary data.</text>
</comment>
<comment type="subcellular location">
    <subcellularLocation>
        <location evidence="8">Mitochondrion inner membrane</location>
        <topology evidence="8">Peripheral membrane protein</topology>
        <orientation evidence="8">Matrix side</orientation>
    </subcellularLocation>
</comment>
<dbReference type="HAMAP" id="MF_01658">
    <property type="entry name" value="COQ7"/>
    <property type="match status" value="1"/>
</dbReference>
<evidence type="ECO:0000256" key="5">
    <source>
        <dbReference type="ARBA" id="ARBA00023004"/>
    </source>
</evidence>
<feature type="binding site" evidence="8">
    <location>
        <position position="123"/>
    </location>
    <ligand>
        <name>Fe cation</name>
        <dbReference type="ChEBI" id="CHEBI:24875"/>
        <label>1</label>
    </ligand>
</feature>
<evidence type="ECO:0000256" key="4">
    <source>
        <dbReference type="ARBA" id="ARBA00023002"/>
    </source>
</evidence>
<feature type="binding site" evidence="8">
    <location>
        <position position="172"/>
    </location>
    <ligand>
        <name>Fe cation</name>
        <dbReference type="ChEBI" id="CHEBI:24875"/>
        <label>2</label>
    </ligand>
</feature>
<keyword evidence="4 8" id="KW-0560">Oxidoreductase</keyword>
<feature type="binding site" evidence="8">
    <location>
        <position position="221"/>
    </location>
    <ligand>
        <name>Fe cation</name>
        <dbReference type="ChEBI" id="CHEBI:24875"/>
        <label>2</label>
    </ligand>
</feature>
<keyword evidence="7 8" id="KW-0472">Membrane</keyword>
<dbReference type="PANTHER" id="PTHR11237">
    <property type="entry name" value="COENZYME Q10 BIOSYNTHESIS PROTEIN 7"/>
    <property type="match status" value="1"/>
</dbReference>
<keyword evidence="2 8" id="KW-0831">Ubiquinone biosynthesis</keyword>
<comment type="subunit">
    <text evidence="8">Component of a multi-subunit COQ enzyme complex, composed of at least COQ3, COQ4, COQ5, COQ6, COQ7 and COQ9.</text>
</comment>
<evidence type="ECO:0000256" key="8">
    <source>
        <dbReference type="HAMAP-Rule" id="MF_03194"/>
    </source>
</evidence>
<evidence type="ECO:0000313" key="11">
    <source>
        <dbReference type="Proteomes" id="UP001166286"/>
    </source>
</evidence>
<evidence type="ECO:0000256" key="3">
    <source>
        <dbReference type="ARBA" id="ARBA00022723"/>
    </source>
</evidence>
<dbReference type="InterPro" id="IPR009078">
    <property type="entry name" value="Ferritin-like_SF"/>
</dbReference>
<accession>A0AA39VA47</accession>
<keyword evidence="11" id="KW-1185">Reference proteome</keyword>
<protein>
    <recommendedName>
        <fullName evidence="8">5-demethoxyubiquinone hydroxylase, mitochondrial</fullName>
        <shortName evidence="8">DMQ hydroxylase</shortName>
        <ecNumber evidence="8">1.14.99.60</ecNumber>
    </recommendedName>
    <alternativeName>
        <fullName evidence="8">Ubiquinone biosynthesis monooxygenase COQ7</fullName>
    </alternativeName>
</protein>
<feature type="binding site" evidence="8">
    <location>
        <position position="120"/>
    </location>
    <ligand>
        <name>Fe cation</name>
        <dbReference type="ChEBI" id="CHEBI:24875"/>
        <label>2</label>
    </ligand>
</feature>
<feature type="binding site" evidence="8">
    <location>
        <position position="88"/>
    </location>
    <ligand>
        <name>Fe cation</name>
        <dbReference type="ChEBI" id="CHEBI:24875"/>
        <label>1</label>
    </ligand>
</feature>
<evidence type="ECO:0000256" key="6">
    <source>
        <dbReference type="ARBA" id="ARBA00023033"/>
    </source>
</evidence>
<dbReference type="AlphaFoldDB" id="A0AA39VA47"/>
<name>A0AA39VA47_9LECA</name>
<keyword evidence="5 8" id="KW-0408">Iron</keyword>
<evidence type="ECO:0000313" key="10">
    <source>
        <dbReference type="EMBL" id="KAK0517455.1"/>
    </source>
</evidence>
<dbReference type="CDD" id="cd01042">
    <property type="entry name" value="DMQH"/>
    <property type="match status" value="1"/>
</dbReference>
<comment type="cofactor">
    <cofactor evidence="8">
        <name>Fe cation</name>
        <dbReference type="ChEBI" id="CHEBI:24875"/>
    </cofactor>
    <text evidence="8">Binds 2 iron ions per subunit.</text>
</comment>
<dbReference type="GO" id="GO:0008682">
    <property type="term" value="F:3-demethoxyubiquinol 3-hydroxylase activity"/>
    <property type="evidence" value="ECO:0007669"/>
    <property type="project" value="UniProtKB-EC"/>
</dbReference>
<dbReference type="GO" id="GO:0031314">
    <property type="term" value="C:extrinsic component of mitochondrial inner membrane"/>
    <property type="evidence" value="ECO:0007669"/>
    <property type="project" value="UniProtKB-UniRule"/>
</dbReference>
<keyword evidence="8" id="KW-0999">Mitochondrion inner membrane</keyword>
<comment type="pathway">
    <text evidence="1 8">Cofactor biosynthesis; ubiquinone biosynthesis.</text>
</comment>
<keyword evidence="6 8" id="KW-0503">Monooxygenase</keyword>
<comment type="catalytic activity">
    <reaction evidence="8">
        <text>a 5-methoxy-2-methyl-3-(all-trans-polyprenyl)benzene-1,4-diol + AH2 + O2 = a 3-demethylubiquinol + A + H2O</text>
        <dbReference type="Rhea" id="RHEA:50908"/>
        <dbReference type="Rhea" id="RHEA-COMP:10859"/>
        <dbReference type="Rhea" id="RHEA-COMP:10914"/>
        <dbReference type="ChEBI" id="CHEBI:13193"/>
        <dbReference type="ChEBI" id="CHEBI:15377"/>
        <dbReference type="ChEBI" id="CHEBI:15379"/>
        <dbReference type="ChEBI" id="CHEBI:17499"/>
        <dbReference type="ChEBI" id="CHEBI:84167"/>
        <dbReference type="ChEBI" id="CHEBI:84422"/>
        <dbReference type="EC" id="1.14.99.60"/>
    </reaction>
</comment>
<reference evidence="10" key="1">
    <citation type="submission" date="2023-03" db="EMBL/GenBank/DDBJ databases">
        <title>Complete genome of Cladonia borealis.</title>
        <authorList>
            <person name="Park H."/>
        </authorList>
    </citation>
    <scope>NUCLEOTIDE SEQUENCE</scope>
    <source>
        <strain evidence="10">ANT050790</strain>
    </source>
</reference>
<dbReference type="EC" id="1.14.99.60" evidence="8"/>
<dbReference type="Pfam" id="PF03232">
    <property type="entry name" value="COQ7"/>
    <property type="match status" value="1"/>
</dbReference>
<comment type="similarity">
    <text evidence="8">Belongs to the COQ7 family.</text>
</comment>
<proteinExistence type="inferred from homology"/>
<keyword evidence="3 8" id="KW-0479">Metal-binding</keyword>
<feature type="binding site" evidence="8">
    <location>
        <position position="218"/>
    </location>
    <ligand>
        <name>Fe cation</name>
        <dbReference type="ChEBI" id="CHEBI:24875"/>
        <label>1</label>
    </ligand>
</feature>
<evidence type="ECO:0000256" key="7">
    <source>
        <dbReference type="ARBA" id="ARBA00023136"/>
    </source>
</evidence>
<dbReference type="PANTHER" id="PTHR11237:SF4">
    <property type="entry name" value="5-DEMETHOXYUBIQUINONE HYDROXYLASE, MITOCHONDRIAL"/>
    <property type="match status" value="1"/>
</dbReference>
<gene>
    <name evidence="8" type="primary">COQ7</name>
    <name evidence="10" type="ORF">JMJ35_000610</name>
</gene>
<dbReference type="SUPFAM" id="SSF47240">
    <property type="entry name" value="Ferritin-like"/>
    <property type="match status" value="1"/>
</dbReference>